<proteinExistence type="predicted"/>
<evidence type="ECO:0000313" key="5">
    <source>
        <dbReference type="Proteomes" id="UP001165143"/>
    </source>
</evidence>
<name>A0A9W6PHQ3_9ACTN</name>
<gene>
    <name evidence="4" type="ORF">Kpho01_31240</name>
</gene>
<feature type="domain" description="Endonuclease GajA/Old nuclease/RecF-like AAA" evidence="2">
    <location>
        <begin position="1"/>
        <end position="77"/>
    </location>
</feature>
<dbReference type="GO" id="GO:0004519">
    <property type="term" value="F:endonuclease activity"/>
    <property type="evidence" value="ECO:0007669"/>
    <property type="project" value="UniProtKB-KW"/>
</dbReference>
<evidence type="ECO:0000259" key="2">
    <source>
        <dbReference type="Pfam" id="PF13175"/>
    </source>
</evidence>
<comment type="caution">
    <text evidence="4">The sequence shown here is derived from an EMBL/GenBank/DDBJ whole genome shotgun (WGS) entry which is preliminary data.</text>
</comment>
<sequence>MKIKRARIQNFRSLREVDIEFDATTCFIGPTGAGKSTVLRALDWFFNGEKTLSLDEHDLHSAADSRRITVEVEFNDLTEYDRDVLGSYAPPESDTVIVWRTWEDGEDKISGRALAFPPFEAVRAVPTAMAKRKAYGELREQQPDLELPSVGSEAAVMEALLTWEREHRDRLVPTERNGTHFFGFAGQSKLAELIDFVFVSADLRAAEEADDQKASALGRILDYAVNRTQEIEALSELEKTAHAERLKIQNEAYGPVLDRISGALSRELAQFTTGRGIALAPVVHAPKPARTSFKVSVWDGAAETSVSRQGHGFQRALIIAALKLLAETRRPSQETRTLCLAIEEPELFQHPAQARIFADVLRDLATAEGSRVQVTYATHSTVFVDHRAFHQVRRLRRDFVDNHPTTQTSQVTVDDLCEALAGYVKPDSVRRHAGLRCTDTLAEGFFALAAVLVEGDTDAGLITGCAQNMNLGLAAQGVSVIHVNGKNNLILCHAILTALGVPCYVVFDGDCGMADRKLASIQGREGDDDYLQAKKKITAAADDAARMNVDLLGYLGARKRVPWPDSAATSTYTVFDDNLEEYLKGAWPAWTRRIKQLIDSGDGFPGKNAPTYREAASSAEGNPPSLLVELLANVQELLKSNTPPADHILPRQPGPQAPVEAAGTSGASRVGR</sequence>
<keyword evidence="4" id="KW-0378">Hydrolase</keyword>
<evidence type="ECO:0000259" key="3">
    <source>
        <dbReference type="Pfam" id="PF20469"/>
    </source>
</evidence>
<evidence type="ECO:0000256" key="1">
    <source>
        <dbReference type="SAM" id="MobiDB-lite"/>
    </source>
</evidence>
<dbReference type="OrthoDB" id="3237462at2"/>
<keyword evidence="4" id="KW-0255">Endonuclease</keyword>
<dbReference type="Proteomes" id="UP001165143">
    <property type="component" value="Unassembled WGS sequence"/>
</dbReference>
<keyword evidence="4" id="KW-0540">Nuclease</keyword>
<dbReference type="InterPro" id="IPR051396">
    <property type="entry name" value="Bact_Antivir_Def_Nuclease"/>
</dbReference>
<organism evidence="4 5">
    <name type="scientific">Kitasatospora phosalacinea</name>
    <dbReference type="NCBI Taxonomy" id="2065"/>
    <lineage>
        <taxon>Bacteria</taxon>
        <taxon>Bacillati</taxon>
        <taxon>Actinomycetota</taxon>
        <taxon>Actinomycetes</taxon>
        <taxon>Kitasatosporales</taxon>
        <taxon>Streptomycetaceae</taxon>
        <taxon>Kitasatospora</taxon>
    </lineage>
</organism>
<dbReference type="InterPro" id="IPR027417">
    <property type="entry name" value="P-loop_NTPase"/>
</dbReference>
<dbReference type="InterPro" id="IPR041685">
    <property type="entry name" value="AAA_GajA/Old/RecF-like"/>
</dbReference>
<dbReference type="Pfam" id="PF13175">
    <property type="entry name" value="AAA_15"/>
    <property type="match status" value="2"/>
</dbReference>
<feature type="region of interest" description="Disordered" evidence="1">
    <location>
        <begin position="641"/>
        <end position="672"/>
    </location>
</feature>
<feature type="domain" description="OLD protein-like TOPRIM" evidence="3">
    <location>
        <begin position="445"/>
        <end position="510"/>
    </location>
</feature>
<dbReference type="PANTHER" id="PTHR43581:SF4">
    <property type="entry name" value="ATP_GTP PHOSPHATASE"/>
    <property type="match status" value="1"/>
</dbReference>
<reference evidence="4" key="1">
    <citation type="submission" date="2023-02" db="EMBL/GenBank/DDBJ databases">
        <title>Kitasatospora phosalacinea NBRC 14362.</title>
        <authorList>
            <person name="Ichikawa N."/>
            <person name="Sato H."/>
            <person name="Tonouchi N."/>
        </authorList>
    </citation>
    <scope>NUCLEOTIDE SEQUENCE</scope>
    <source>
        <strain evidence="4">NBRC 14362</strain>
    </source>
</reference>
<protein>
    <submittedName>
        <fullName evidence="4">ATP-dependent endonuclease</fullName>
    </submittedName>
</protein>
<dbReference type="PANTHER" id="PTHR43581">
    <property type="entry name" value="ATP/GTP PHOSPHATASE"/>
    <property type="match status" value="1"/>
</dbReference>
<dbReference type="RefSeq" id="WP_063737711.1">
    <property type="nucleotide sequence ID" value="NZ_BSRX01000016.1"/>
</dbReference>
<dbReference type="AlphaFoldDB" id="A0A9W6PHQ3"/>
<dbReference type="CDD" id="cd01026">
    <property type="entry name" value="TOPRIM_OLD"/>
    <property type="match status" value="1"/>
</dbReference>
<dbReference type="InterPro" id="IPR034139">
    <property type="entry name" value="TOPRIM_OLD"/>
</dbReference>
<accession>A0A9W6PHQ3</accession>
<dbReference type="SUPFAM" id="SSF52540">
    <property type="entry name" value="P-loop containing nucleoside triphosphate hydrolases"/>
    <property type="match status" value="1"/>
</dbReference>
<dbReference type="Pfam" id="PF20469">
    <property type="entry name" value="OLD-like_TOPRIM"/>
    <property type="match status" value="1"/>
</dbReference>
<evidence type="ECO:0000313" key="4">
    <source>
        <dbReference type="EMBL" id="GLW55113.1"/>
    </source>
</evidence>
<feature type="domain" description="Endonuclease GajA/Old nuclease/RecF-like AAA" evidence="2">
    <location>
        <begin position="189"/>
        <end position="384"/>
    </location>
</feature>
<dbReference type="Gene3D" id="3.40.50.300">
    <property type="entry name" value="P-loop containing nucleotide triphosphate hydrolases"/>
    <property type="match status" value="1"/>
</dbReference>
<dbReference type="EMBL" id="BSRX01000016">
    <property type="protein sequence ID" value="GLW55113.1"/>
    <property type="molecule type" value="Genomic_DNA"/>
</dbReference>